<sequence length="207" mass="23948">MNIYMHKYILQWNIAISLVHTCIQSAYPCKITSLINVTAYETVVLNATLALDKCFIMWYKSPTEGMCQYNASHAMKASSYNGKLNYTCTYYTLTIFHANSSATGMYYTLGAPNDECVREKICYKVQVQFTVQHESLIVTQISPLLQINHSMSESTIIWYIFVASGLFIIIFYLAKNAHSYWKHGHYRVPQIWWIQVNEPEAYRAMIS</sequence>
<keyword evidence="1" id="KW-1133">Transmembrane helix</keyword>
<evidence type="ECO:0000256" key="1">
    <source>
        <dbReference type="SAM" id="Phobius"/>
    </source>
</evidence>
<proteinExistence type="predicted"/>
<dbReference type="EMBL" id="KP796148">
    <property type="protein sequence ID" value="AKT72761.1"/>
    <property type="molecule type" value="Genomic_DNA"/>
</dbReference>
<reference evidence="2 3" key="1">
    <citation type="journal article" date="2016" name="BMC Genomics">
        <title>A novel strain of cynomolgus macaque cytomegalovirus: implications for host-virus co-evolution.</title>
        <authorList>
            <person name="Russell J.N."/>
            <person name="Marsh A.K."/>
            <person name="Willer D.O."/>
            <person name="Ambagala A.P."/>
            <person name="Dzamba M."/>
            <person name="Chan J.K."/>
            <person name="Pilon R."/>
            <person name="Fournier J."/>
            <person name="Brudno M."/>
            <person name="Antony J.M."/>
            <person name="Sandstrom P."/>
            <person name="Evans B.J."/>
            <person name="MacDonald K.S."/>
        </authorList>
    </citation>
    <scope>NUCLEOTIDE SEQUENCE [LARGE SCALE GENOMIC DNA]</scope>
    <source>
        <strain evidence="2">Mauritius</strain>
    </source>
</reference>
<dbReference type="Proteomes" id="UP000118435">
    <property type="component" value="Segment"/>
</dbReference>
<gene>
    <name evidence="2" type="primary">Cy23</name>
</gene>
<protein>
    <recommendedName>
        <fullName evidence="4">Rh28</fullName>
    </recommendedName>
</protein>
<accession>A0A0K1H008</accession>
<evidence type="ECO:0008006" key="4">
    <source>
        <dbReference type="Google" id="ProtNLM"/>
    </source>
</evidence>
<name>A0A0K1H008_9BETA</name>
<evidence type="ECO:0000313" key="2">
    <source>
        <dbReference type="EMBL" id="AKT72761.1"/>
    </source>
</evidence>
<keyword evidence="1" id="KW-0472">Membrane</keyword>
<feature type="transmembrane region" description="Helical" evidence="1">
    <location>
        <begin position="156"/>
        <end position="174"/>
    </location>
</feature>
<evidence type="ECO:0000313" key="3">
    <source>
        <dbReference type="Proteomes" id="UP000118435"/>
    </source>
</evidence>
<organism evidence="2 3">
    <name type="scientific">Cynomolgus macaque cytomegalovirus strain Mauritius</name>
    <dbReference type="NCBI Taxonomy" id="1690255"/>
    <lineage>
        <taxon>Viruses</taxon>
        <taxon>Duplodnaviria</taxon>
        <taxon>Heunggongvirae</taxon>
        <taxon>Peploviricota</taxon>
        <taxon>Herviviricetes</taxon>
        <taxon>Herpesvirales</taxon>
        <taxon>Orthoherpesviridae</taxon>
        <taxon>Betaherpesvirinae</taxon>
        <taxon>Cytomegalovirus</taxon>
        <taxon>Cytomegalovirus macacinebeta3</taxon>
    </lineage>
</organism>
<keyword evidence="1" id="KW-0812">Transmembrane</keyword>